<feature type="transmembrane region" description="Helical" evidence="1">
    <location>
        <begin position="60"/>
        <end position="77"/>
    </location>
</feature>
<keyword evidence="3" id="KW-1185">Reference proteome</keyword>
<dbReference type="OrthoDB" id="2504001at2759"/>
<organism evidence="2 3">
    <name type="scientific">Pterulicium gracile</name>
    <dbReference type="NCBI Taxonomy" id="1884261"/>
    <lineage>
        <taxon>Eukaryota</taxon>
        <taxon>Fungi</taxon>
        <taxon>Dikarya</taxon>
        <taxon>Basidiomycota</taxon>
        <taxon>Agaricomycotina</taxon>
        <taxon>Agaricomycetes</taxon>
        <taxon>Agaricomycetidae</taxon>
        <taxon>Agaricales</taxon>
        <taxon>Pleurotineae</taxon>
        <taxon>Pterulaceae</taxon>
        <taxon>Pterulicium</taxon>
    </lineage>
</organism>
<reference evidence="2 3" key="1">
    <citation type="journal article" date="2019" name="Nat. Ecol. Evol.">
        <title>Megaphylogeny resolves global patterns of mushroom evolution.</title>
        <authorList>
            <person name="Varga T."/>
            <person name="Krizsan K."/>
            <person name="Foldi C."/>
            <person name="Dima B."/>
            <person name="Sanchez-Garcia M."/>
            <person name="Sanchez-Ramirez S."/>
            <person name="Szollosi G.J."/>
            <person name="Szarkandi J.G."/>
            <person name="Papp V."/>
            <person name="Albert L."/>
            <person name="Andreopoulos W."/>
            <person name="Angelini C."/>
            <person name="Antonin V."/>
            <person name="Barry K.W."/>
            <person name="Bougher N.L."/>
            <person name="Buchanan P."/>
            <person name="Buyck B."/>
            <person name="Bense V."/>
            <person name="Catcheside P."/>
            <person name="Chovatia M."/>
            <person name="Cooper J."/>
            <person name="Damon W."/>
            <person name="Desjardin D."/>
            <person name="Finy P."/>
            <person name="Geml J."/>
            <person name="Haridas S."/>
            <person name="Hughes K."/>
            <person name="Justo A."/>
            <person name="Karasinski D."/>
            <person name="Kautmanova I."/>
            <person name="Kiss B."/>
            <person name="Kocsube S."/>
            <person name="Kotiranta H."/>
            <person name="LaButti K.M."/>
            <person name="Lechner B.E."/>
            <person name="Liimatainen K."/>
            <person name="Lipzen A."/>
            <person name="Lukacs Z."/>
            <person name="Mihaltcheva S."/>
            <person name="Morgado L.N."/>
            <person name="Niskanen T."/>
            <person name="Noordeloos M.E."/>
            <person name="Ohm R.A."/>
            <person name="Ortiz-Santana B."/>
            <person name="Ovrebo C."/>
            <person name="Racz N."/>
            <person name="Riley R."/>
            <person name="Savchenko A."/>
            <person name="Shiryaev A."/>
            <person name="Soop K."/>
            <person name="Spirin V."/>
            <person name="Szebenyi C."/>
            <person name="Tomsovsky M."/>
            <person name="Tulloss R.E."/>
            <person name="Uehling J."/>
            <person name="Grigoriev I.V."/>
            <person name="Vagvolgyi C."/>
            <person name="Papp T."/>
            <person name="Martin F.M."/>
            <person name="Miettinen O."/>
            <person name="Hibbett D.S."/>
            <person name="Nagy L.G."/>
        </authorList>
    </citation>
    <scope>NUCLEOTIDE SEQUENCE [LARGE SCALE GENOMIC DNA]</scope>
    <source>
        <strain evidence="2 3">CBS 309.79</strain>
    </source>
</reference>
<dbReference type="EMBL" id="ML178818">
    <property type="protein sequence ID" value="TFL04407.1"/>
    <property type="molecule type" value="Genomic_DNA"/>
</dbReference>
<sequence length="233" mass="26204">MGVERTVNSEVAVHLAPGQAVPENVPFELNAYVQPIDWTSRLDKIQQVSRRYSKVLLERIWLLMMISAAVAVPWGLSSTVWKAVMRPGQAPSKAIGAHMIVVALFFAVVLLFCIPIVAWKLIGRWELNKMTRDWTRYDERMQGHSGGAATWRVSAPKLLKAGLTLTISIPVTRSPSIFHKDAYLPSYINRAGSPENDDAYFYPYMKKEGSGLPRMSVVGNIPILFNEKNYDRV</sequence>
<keyword evidence="1" id="KW-0812">Transmembrane</keyword>
<name>A0A5C3QS82_9AGAR</name>
<evidence type="ECO:0000313" key="3">
    <source>
        <dbReference type="Proteomes" id="UP000305067"/>
    </source>
</evidence>
<dbReference type="STRING" id="1884261.A0A5C3QS82"/>
<accession>A0A5C3QS82</accession>
<protein>
    <submittedName>
        <fullName evidence="2">Uncharacterized protein</fullName>
    </submittedName>
</protein>
<evidence type="ECO:0000256" key="1">
    <source>
        <dbReference type="SAM" id="Phobius"/>
    </source>
</evidence>
<gene>
    <name evidence="2" type="ORF">BDV98DRAFT_580573</name>
</gene>
<keyword evidence="1" id="KW-0472">Membrane</keyword>
<proteinExistence type="predicted"/>
<feature type="transmembrane region" description="Helical" evidence="1">
    <location>
        <begin position="97"/>
        <end position="122"/>
    </location>
</feature>
<dbReference type="Proteomes" id="UP000305067">
    <property type="component" value="Unassembled WGS sequence"/>
</dbReference>
<keyword evidence="1" id="KW-1133">Transmembrane helix</keyword>
<evidence type="ECO:0000313" key="2">
    <source>
        <dbReference type="EMBL" id="TFL04407.1"/>
    </source>
</evidence>
<dbReference type="AlphaFoldDB" id="A0A5C3QS82"/>